<evidence type="ECO:0000256" key="2">
    <source>
        <dbReference type="ARBA" id="ARBA00022475"/>
    </source>
</evidence>
<protein>
    <submittedName>
        <fullName evidence="8">TVG1068999 protein</fullName>
    </submittedName>
</protein>
<accession>Q979W7</accession>
<dbReference type="eggNOG" id="arCOG01811">
    <property type="taxonomic scope" value="Archaea"/>
</dbReference>
<dbReference type="PaxDb" id="273116-14325281"/>
<reference evidence="8 9" key="2">
    <citation type="journal article" date="2000" name="Proc. Natl. Acad. Sci. U.S.A.">
        <title>Archaeal adaptation to higher temperatures revealed by genomic sequence of Thermoplasma volcanium.</title>
        <authorList>
            <person name="Kawashima T."/>
            <person name="Amano N."/>
            <person name="Koike H."/>
            <person name="Makino S."/>
            <person name="Higuchi S."/>
            <person name="Kawashima-Ohya Y."/>
            <person name="Watanabe K."/>
            <person name="Yamazaki M."/>
            <person name="Kanehori K."/>
            <person name="Kawamoto T."/>
            <person name="Nunoshiba T."/>
            <person name="Yamamoto Y."/>
            <person name="Aramaki H."/>
            <person name="Makino K."/>
            <person name="Suzuki M."/>
        </authorList>
    </citation>
    <scope>NUCLEOTIDE SEQUENCE [LARGE SCALE GENOMIC DNA]</scope>
    <source>
        <strain evidence="9">ATCC 51530 / DSM 4299 / JCM 9571 / NBRC 15438 / GSS1</strain>
    </source>
</reference>
<dbReference type="OrthoDB" id="57105at2157"/>
<evidence type="ECO:0000256" key="3">
    <source>
        <dbReference type="ARBA" id="ARBA00022692"/>
    </source>
</evidence>
<feature type="transmembrane region" description="Helical" evidence="6">
    <location>
        <begin position="192"/>
        <end position="212"/>
    </location>
</feature>
<dbReference type="InterPro" id="IPR056569">
    <property type="entry name" value="ArlJ-like"/>
</dbReference>
<dbReference type="PANTHER" id="PTHR35402">
    <property type="entry name" value="INTEGRAL MEMBRANE PROTEIN-RELATED"/>
    <property type="match status" value="1"/>
</dbReference>
<name>Q979W7_THEVO</name>
<feature type="transmembrane region" description="Helical" evidence="6">
    <location>
        <begin position="164"/>
        <end position="186"/>
    </location>
</feature>
<reference evidence="8 9" key="1">
    <citation type="journal article" date="1999" name="Proc. Jpn. Acad.">
        <title>Determination of the complete genomic DNA sequence of Thermoplasma volvanium GSS1.</title>
        <authorList>
            <person name="Kawashima T."/>
            <person name="Yamamoto Y."/>
            <person name="Aramaki H."/>
            <person name="Nunoshiba T."/>
            <person name="Kawamoto T."/>
            <person name="Watanabe K."/>
            <person name="Yamazaki M."/>
            <person name="Kanehori K."/>
            <person name="Amano N."/>
            <person name="Ohya Y."/>
            <person name="Makino K."/>
            <person name="Suzuki M."/>
        </authorList>
    </citation>
    <scope>NUCLEOTIDE SEQUENCE [LARGE SCALE GENOMIC DNA]</scope>
    <source>
        <strain evidence="9">ATCC 51530 / DSM 4299 / JCM 9571 / NBRC 15438 / GSS1</strain>
    </source>
</reference>
<evidence type="ECO:0000259" key="7">
    <source>
        <dbReference type="Pfam" id="PF00482"/>
    </source>
</evidence>
<dbReference type="GeneID" id="1441154"/>
<dbReference type="RefSeq" id="WP_010917272.1">
    <property type="nucleotide sequence ID" value="NC_002689.2"/>
</dbReference>
<feature type="transmembrane region" description="Helical" evidence="6">
    <location>
        <begin position="5"/>
        <end position="20"/>
    </location>
</feature>
<evidence type="ECO:0000256" key="6">
    <source>
        <dbReference type="SAM" id="Phobius"/>
    </source>
</evidence>
<keyword evidence="4 6" id="KW-1133">Transmembrane helix</keyword>
<feature type="transmembrane region" description="Helical" evidence="6">
    <location>
        <begin position="224"/>
        <end position="244"/>
    </location>
</feature>
<dbReference type="AlphaFoldDB" id="Q979W7"/>
<dbReference type="EMBL" id="BA000011">
    <property type="protein sequence ID" value="BAB60185.1"/>
    <property type="molecule type" value="Genomic_DNA"/>
</dbReference>
<dbReference type="KEGG" id="tvo:TVG1068999"/>
<keyword evidence="3 6" id="KW-0812">Transmembrane</keyword>
<proteinExistence type="predicted"/>
<feature type="transmembrane region" description="Helical" evidence="6">
    <location>
        <begin position="26"/>
        <end position="45"/>
    </location>
</feature>
<dbReference type="InterPro" id="IPR018076">
    <property type="entry name" value="T2SS_GspF_dom"/>
</dbReference>
<dbReference type="HOGENOM" id="CLU_1163849_0_0_2"/>
<dbReference type="STRING" id="273116.gene:9381837"/>
<gene>
    <name evidence="8" type="ORF">TVG1068999</name>
</gene>
<evidence type="ECO:0000313" key="9">
    <source>
        <dbReference type="Proteomes" id="UP000001017"/>
    </source>
</evidence>
<keyword evidence="9" id="KW-1185">Reference proteome</keyword>
<evidence type="ECO:0000313" key="8">
    <source>
        <dbReference type="EMBL" id="BAB60185.1"/>
    </source>
</evidence>
<sequence length="245" mass="27551">MKPIYGAVPALLAVVLYLIYRNPAVILALIASGIAIAFGSEYIDLRRNEEKRNMMVPSFLRDLSSFSSYGMSMYNILHLILSEDLGPLNEDVRNARAILDNGNTIEEVSAYLRSRNSRDLDIVAEVMKNADRAGRPGTTLQFLSTYMNERMSQRKNATQTAENYVGLIIASFMIFLLVMIVVDYYFIQRSGFLLIDYISAILIIQSIFTGFYTGLVRYSSIRSGLFYSGMLVTITVTLLTVARLI</sequence>
<dbReference type="Proteomes" id="UP000001017">
    <property type="component" value="Chromosome"/>
</dbReference>
<organism evidence="8 9">
    <name type="scientific">Thermoplasma volcanium (strain ATCC 51530 / DSM 4299 / JCM 9571 / NBRC 15438 / GSS1)</name>
    <dbReference type="NCBI Taxonomy" id="273116"/>
    <lineage>
        <taxon>Archaea</taxon>
        <taxon>Methanobacteriati</taxon>
        <taxon>Thermoplasmatota</taxon>
        <taxon>Thermoplasmata</taxon>
        <taxon>Thermoplasmatales</taxon>
        <taxon>Thermoplasmataceae</taxon>
        <taxon>Thermoplasma</taxon>
    </lineage>
</organism>
<dbReference type="PANTHER" id="PTHR35402:SF1">
    <property type="entry name" value="TYPE II SECRETION SYSTEM PROTEIN GSPF DOMAIN-CONTAINING PROTEIN"/>
    <property type="match status" value="1"/>
</dbReference>
<dbReference type="PhylomeDB" id="Q979W7"/>
<keyword evidence="2" id="KW-1003">Cell membrane</keyword>
<keyword evidence="5 6" id="KW-0472">Membrane</keyword>
<evidence type="ECO:0000256" key="1">
    <source>
        <dbReference type="ARBA" id="ARBA00004651"/>
    </source>
</evidence>
<feature type="domain" description="Type II secretion system protein GspF" evidence="7">
    <location>
        <begin position="59"/>
        <end position="182"/>
    </location>
</feature>
<comment type="subcellular location">
    <subcellularLocation>
        <location evidence="1">Cell membrane</location>
        <topology evidence="1">Multi-pass membrane protein</topology>
    </subcellularLocation>
</comment>
<dbReference type="GO" id="GO:0005886">
    <property type="term" value="C:plasma membrane"/>
    <property type="evidence" value="ECO:0007669"/>
    <property type="project" value="UniProtKB-SubCell"/>
</dbReference>
<dbReference type="Pfam" id="PF00482">
    <property type="entry name" value="T2SSF"/>
    <property type="match status" value="1"/>
</dbReference>
<evidence type="ECO:0000256" key="5">
    <source>
        <dbReference type="ARBA" id="ARBA00023136"/>
    </source>
</evidence>
<evidence type="ECO:0000256" key="4">
    <source>
        <dbReference type="ARBA" id="ARBA00022989"/>
    </source>
</evidence>